<dbReference type="InterPro" id="IPR050523">
    <property type="entry name" value="AKR_Detox_Biosynth"/>
</dbReference>
<protein>
    <recommendedName>
        <fullName evidence="2">NADP-dependent oxidoreductase domain-containing protein</fullName>
    </recommendedName>
</protein>
<dbReference type="CDD" id="cd19075">
    <property type="entry name" value="AKR_AKR7A1-5"/>
    <property type="match status" value="1"/>
</dbReference>
<feature type="domain" description="NADP-dependent oxidoreductase" evidence="2">
    <location>
        <begin position="8"/>
        <end position="311"/>
    </location>
</feature>
<sequence>MAPQTPVKIILGTYQFGDTSKDNLAVFGENNPDGPKVLDTLYSRGYRDLDTARDYPNLAKGTSEERLGELGAPARFTIHTKVHSGEDGAHKPENIEESIQASLDALKVSSVETIFLHLPDRATPLKDAAKAISDAVNKGQCKRFGISNYSPAEVQQFIDICDEHGYVKPSVYQGHYNPLVRGSEKELFPILRKNNIAFFAFSPGAGGFFQPTTASAARWSSSHPVGGAYGHLYSDPSVHAVVETVQTAAAKHGINPYEATLRWSAFHGILDGAQGDAIIFAVSKLEQLQKSLDAIEAGPLPQDLADAISGVYATCEAGAPPFHF</sequence>
<dbReference type="EMBL" id="CDHN01000002">
    <property type="protein sequence ID" value="CEJ84819.1"/>
    <property type="molecule type" value="Genomic_DNA"/>
</dbReference>
<dbReference type="HOGENOM" id="CLU_023205_1_1_1"/>
<evidence type="ECO:0000259" key="2">
    <source>
        <dbReference type="Pfam" id="PF00248"/>
    </source>
</evidence>
<keyword evidence="1" id="KW-0560">Oxidoreductase</keyword>
<name>A0A0A1SSZ5_9HYPO</name>
<proteinExistence type="predicted"/>
<dbReference type="SUPFAM" id="SSF51430">
    <property type="entry name" value="NAD(P)-linked oxidoreductase"/>
    <property type="match status" value="1"/>
</dbReference>
<dbReference type="STRING" id="1531966.A0A0A1SSZ5"/>
<dbReference type="PANTHER" id="PTHR43364:SF4">
    <property type="entry name" value="NAD(P)-LINKED OXIDOREDUCTASE SUPERFAMILY PROTEIN"/>
    <property type="match status" value="1"/>
</dbReference>
<evidence type="ECO:0000313" key="4">
    <source>
        <dbReference type="Proteomes" id="UP000039046"/>
    </source>
</evidence>
<dbReference type="OrthoDB" id="2310150at2759"/>
<dbReference type="Pfam" id="PF00248">
    <property type="entry name" value="Aldo_ket_red"/>
    <property type="match status" value="1"/>
</dbReference>
<dbReference type="Proteomes" id="UP000039046">
    <property type="component" value="Unassembled WGS sequence"/>
</dbReference>
<gene>
    <name evidence="3" type="ORF">VHEMI03587</name>
</gene>
<organism evidence="3 4">
    <name type="scientific">[Torrubiella] hemipterigena</name>
    <dbReference type="NCBI Taxonomy" id="1531966"/>
    <lineage>
        <taxon>Eukaryota</taxon>
        <taxon>Fungi</taxon>
        <taxon>Dikarya</taxon>
        <taxon>Ascomycota</taxon>
        <taxon>Pezizomycotina</taxon>
        <taxon>Sordariomycetes</taxon>
        <taxon>Hypocreomycetidae</taxon>
        <taxon>Hypocreales</taxon>
        <taxon>Clavicipitaceae</taxon>
        <taxon>Clavicipitaceae incertae sedis</taxon>
        <taxon>'Torrubiella' clade</taxon>
    </lineage>
</organism>
<dbReference type="GO" id="GO:0016491">
    <property type="term" value="F:oxidoreductase activity"/>
    <property type="evidence" value="ECO:0007669"/>
    <property type="project" value="UniProtKB-KW"/>
</dbReference>
<keyword evidence="4" id="KW-1185">Reference proteome</keyword>
<reference evidence="3 4" key="1">
    <citation type="journal article" date="2015" name="Genome Announc.">
        <title>Draft Genome Sequence and Gene Annotation of the Entomopathogenic Fungus Verticillium hemipterigenum.</title>
        <authorList>
            <person name="Horn F."/>
            <person name="Habel A."/>
            <person name="Scharf D.H."/>
            <person name="Dworschak J."/>
            <person name="Brakhage A.A."/>
            <person name="Guthke R."/>
            <person name="Hertweck C."/>
            <person name="Linde J."/>
        </authorList>
    </citation>
    <scope>NUCLEOTIDE SEQUENCE [LARGE SCALE GENOMIC DNA]</scope>
</reference>
<dbReference type="Gene3D" id="3.20.20.100">
    <property type="entry name" value="NADP-dependent oxidoreductase domain"/>
    <property type="match status" value="1"/>
</dbReference>
<dbReference type="InterPro" id="IPR036812">
    <property type="entry name" value="NAD(P)_OxRdtase_dom_sf"/>
</dbReference>
<evidence type="ECO:0000313" key="3">
    <source>
        <dbReference type="EMBL" id="CEJ84819.1"/>
    </source>
</evidence>
<accession>A0A0A1SSZ5</accession>
<dbReference type="AlphaFoldDB" id="A0A0A1SSZ5"/>
<evidence type="ECO:0000256" key="1">
    <source>
        <dbReference type="ARBA" id="ARBA00023002"/>
    </source>
</evidence>
<dbReference type="InterPro" id="IPR023210">
    <property type="entry name" value="NADP_OxRdtase_dom"/>
</dbReference>
<dbReference type="PANTHER" id="PTHR43364">
    <property type="entry name" value="NADH-SPECIFIC METHYLGLYOXAL REDUCTASE-RELATED"/>
    <property type="match status" value="1"/>
</dbReference>